<dbReference type="SUPFAM" id="SSF49764">
    <property type="entry name" value="HSP20-like chaperones"/>
    <property type="match status" value="1"/>
</dbReference>
<dbReference type="InterPro" id="IPR008978">
    <property type="entry name" value="HSP20-like_chaperone"/>
</dbReference>
<accession>A0AB38A315</accession>
<protein>
    <submittedName>
        <fullName evidence="4">HSP20 family protein</fullName>
    </submittedName>
</protein>
<evidence type="ECO:0000259" key="3">
    <source>
        <dbReference type="PROSITE" id="PS01031"/>
    </source>
</evidence>
<feature type="domain" description="SHSP" evidence="3">
    <location>
        <begin position="24"/>
        <end position="138"/>
    </location>
</feature>
<comment type="caution">
    <text evidence="4">The sequence shown here is derived from an EMBL/GenBank/DDBJ whole genome shotgun (WGS) entry which is preliminary data.</text>
</comment>
<dbReference type="InterPro" id="IPR002068">
    <property type="entry name" value="A-crystallin/Hsp20_dom"/>
</dbReference>
<proteinExistence type="inferred from homology"/>
<dbReference type="RefSeq" id="WP_176974281.1">
    <property type="nucleotide sequence ID" value="NZ_FJNA01000002.1"/>
</dbReference>
<name>A0AB38A315_9LACT</name>
<reference evidence="4 5" key="1">
    <citation type="submission" date="2016-10" db="EMBL/GenBank/DDBJ databases">
        <authorList>
            <person name="Varghese N."/>
            <person name="Submissions S."/>
        </authorList>
    </citation>
    <scope>NUCLEOTIDE SEQUENCE [LARGE SCALE GENOMIC DNA]</scope>
    <source>
        <strain evidence="4 5">DSM 14526</strain>
    </source>
</reference>
<dbReference type="Gene3D" id="2.60.40.790">
    <property type="match status" value="1"/>
</dbReference>
<comment type="similarity">
    <text evidence="1 2">Belongs to the small heat shock protein (HSP20) family.</text>
</comment>
<evidence type="ECO:0000256" key="2">
    <source>
        <dbReference type="RuleBase" id="RU003616"/>
    </source>
</evidence>
<evidence type="ECO:0000313" key="4">
    <source>
        <dbReference type="EMBL" id="SEA85381.1"/>
    </source>
</evidence>
<organism evidence="4 5">
    <name type="scientific">Trichococcus collinsii</name>
    <dbReference type="NCBI Taxonomy" id="157076"/>
    <lineage>
        <taxon>Bacteria</taxon>
        <taxon>Bacillati</taxon>
        <taxon>Bacillota</taxon>
        <taxon>Bacilli</taxon>
        <taxon>Lactobacillales</taxon>
        <taxon>Carnobacteriaceae</taxon>
        <taxon>Trichococcus</taxon>
    </lineage>
</organism>
<dbReference type="EMBL" id="FNQH01000008">
    <property type="protein sequence ID" value="SEA85381.1"/>
    <property type="molecule type" value="Genomic_DNA"/>
</dbReference>
<dbReference type="PROSITE" id="PS01031">
    <property type="entry name" value="SHSP"/>
    <property type="match status" value="1"/>
</dbReference>
<evidence type="ECO:0000256" key="1">
    <source>
        <dbReference type="PROSITE-ProRule" id="PRU00285"/>
    </source>
</evidence>
<dbReference type="Pfam" id="PF00011">
    <property type="entry name" value="HSP20"/>
    <property type="match status" value="1"/>
</dbReference>
<dbReference type="Proteomes" id="UP000199042">
    <property type="component" value="Unassembled WGS sequence"/>
</dbReference>
<keyword evidence="5" id="KW-1185">Reference proteome</keyword>
<gene>
    <name evidence="4" type="ORF">SAMN04488525_10822</name>
</gene>
<dbReference type="InterPro" id="IPR031107">
    <property type="entry name" value="Small_HSP"/>
</dbReference>
<dbReference type="PANTHER" id="PTHR11527">
    <property type="entry name" value="HEAT-SHOCK PROTEIN 20 FAMILY MEMBER"/>
    <property type="match status" value="1"/>
</dbReference>
<sequence length="138" mass="16176">MSRLFPAYFRSPLFKEPFFDDPDFFEGIEYPSTDIKESDESYTVIADLPGMTKENIEVTFQDNVLTIEAKHEVSTEEKDDEKKYIRRERSSKHYKRQYVLKNVKKEAVSAAYENGVLTITLEKETKESLPTVHKIEIQ</sequence>
<dbReference type="AlphaFoldDB" id="A0AB38A315"/>
<dbReference type="CDD" id="cd06471">
    <property type="entry name" value="ACD_LpsHSP_like"/>
    <property type="match status" value="1"/>
</dbReference>
<evidence type="ECO:0000313" key="5">
    <source>
        <dbReference type="Proteomes" id="UP000199042"/>
    </source>
</evidence>